<keyword evidence="2" id="KW-1133">Transmembrane helix</keyword>
<dbReference type="Gene3D" id="1.10.287.1490">
    <property type="match status" value="1"/>
</dbReference>
<gene>
    <name evidence="4" type="ORF">CGW93_02340</name>
</gene>
<evidence type="ECO:0000313" key="5">
    <source>
        <dbReference type="Proteomes" id="UP000216312"/>
    </source>
</evidence>
<proteinExistence type="predicted"/>
<feature type="domain" description="Tyrosine-protein kinase G-rich" evidence="3">
    <location>
        <begin position="290"/>
        <end position="362"/>
    </location>
</feature>
<reference evidence="5" key="1">
    <citation type="submission" date="2017-07" db="EMBL/GenBank/DDBJ databases">
        <title>Novel pathways for hydrocarbon cycling and metabolic interdependencies in hydrothermal sediment communities.</title>
        <authorList>
            <person name="Dombrowski N."/>
            <person name="Seitz K."/>
            <person name="Teske A."/>
            <person name="Baker B."/>
        </authorList>
    </citation>
    <scope>NUCLEOTIDE SEQUENCE [LARGE SCALE GENOMIC DNA]</scope>
</reference>
<feature type="coiled-coil region" evidence="1">
    <location>
        <begin position="174"/>
        <end position="201"/>
    </location>
</feature>
<feature type="transmembrane region" description="Helical" evidence="2">
    <location>
        <begin position="342"/>
        <end position="362"/>
    </location>
</feature>
<dbReference type="PANTHER" id="PTHR32309">
    <property type="entry name" value="TYROSINE-PROTEIN KINASE"/>
    <property type="match status" value="1"/>
</dbReference>
<protein>
    <recommendedName>
        <fullName evidence="3">Tyrosine-protein kinase G-rich domain-containing protein</fullName>
    </recommendedName>
</protein>
<evidence type="ECO:0000259" key="3">
    <source>
        <dbReference type="Pfam" id="PF13807"/>
    </source>
</evidence>
<evidence type="ECO:0000313" key="4">
    <source>
        <dbReference type="EMBL" id="OYV03119.1"/>
    </source>
</evidence>
<organism evidence="4 5">
    <name type="scientific">candidate division WOR-3 bacterium 4484_18</name>
    <dbReference type="NCBI Taxonomy" id="2020626"/>
    <lineage>
        <taxon>Bacteria</taxon>
        <taxon>Bacteria division WOR-3</taxon>
    </lineage>
</organism>
<accession>A0A257LUG6</accession>
<keyword evidence="2" id="KW-0472">Membrane</keyword>
<dbReference type="Pfam" id="PF13807">
    <property type="entry name" value="GNVR"/>
    <property type="match status" value="1"/>
</dbReference>
<sequence>MEKDYGLKDAIRIFYKRGYILGFTFVGFVFIGITLAFVMPRSYTSGFKLLPPVATNMPGQELWAALVQVSMQSGGFYLGGEPSAFIKDFVLSRRVLYAVIDSLDLVKVLGKRTREDCYESLLDRIKVKINESGMLEVNVVTNDPKLSYSIAQSLLSETFRALQESLENLGRGVSKFLKGKLDEVKHALDQAEEQLKAFQKEHKTVKLPVELEKVVQKVSDLKSEYLSIKVELEMLKRYATPHTASIKELEAKAQALANKLNEMEETGGENLFGPGFAAPLSELPEISLQYARLETEVRVYRSLYEFVRSAYERAKFYESQQRPLVEVLDYPVVPTRGKPRKVLIIGLSMLIGFFVGTALVFISNYVEAVFFEHPEGRQLFNEFHKSLIYKMLIR</sequence>
<dbReference type="AlphaFoldDB" id="A0A257LUG6"/>
<feature type="transmembrane region" description="Helical" evidence="2">
    <location>
        <begin position="20"/>
        <end position="39"/>
    </location>
</feature>
<evidence type="ECO:0000256" key="1">
    <source>
        <dbReference type="SAM" id="Coils"/>
    </source>
</evidence>
<comment type="caution">
    <text evidence="4">The sequence shown here is derived from an EMBL/GenBank/DDBJ whole genome shotgun (WGS) entry which is preliminary data.</text>
</comment>
<dbReference type="InterPro" id="IPR050445">
    <property type="entry name" value="Bact_polysacc_biosynth/exp"/>
</dbReference>
<dbReference type="EMBL" id="NMUJ01000021">
    <property type="protein sequence ID" value="OYV03119.1"/>
    <property type="molecule type" value="Genomic_DNA"/>
</dbReference>
<dbReference type="PANTHER" id="PTHR32309:SF13">
    <property type="entry name" value="FERRIC ENTEROBACTIN TRANSPORT PROTEIN FEPE"/>
    <property type="match status" value="1"/>
</dbReference>
<evidence type="ECO:0000256" key="2">
    <source>
        <dbReference type="SAM" id="Phobius"/>
    </source>
</evidence>
<dbReference type="InterPro" id="IPR032807">
    <property type="entry name" value="GNVR"/>
</dbReference>
<dbReference type="Proteomes" id="UP000216312">
    <property type="component" value="Unassembled WGS sequence"/>
</dbReference>
<dbReference type="GO" id="GO:0004713">
    <property type="term" value="F:protein tyrosine kinase activity"/>
    <property type="evidence" value="ECO:0007669"/>
    <property type="project" value="TreeGrafter"/>
</dbReference>
<keyword evidence="1" id="KW-0175">Coiled coil</keyword>
<dbReference type="GO" id="GO:0005886">
    <property type="term" value="C:plasma membrane"/>
    <property type="evidence" value="ECO:0007669"/>
    <property type="project" value="TreeGrafter"/>
</dbReference>
<keyword evidence="2" id="KW-0812">Transmembrane</keyword>
<name>A0A257LUG6_UNCW3</name>